<protein>
    <submittedName>
        <fullName evidence="2">Uncharacterized protein</fullName>
    </submittedName>
</protein>
<dbReference type="EMBL" id="QLLK01000018">
    <property type="protein sequence ID" value="RAI84189.1"/>
    <property type="molecule type" value="Genomic_DNA"/>
</dbReference>
<dbReference type="Proteomes" id="UP000249610">
    <property type="component" value="Unassembled WGS sequence"/>
</dbReference>
<evidence type="ECO:0000313" key="3">
    <source>
        <dbReference type="Proteomes" id="UP000249610"/>
    </source>
</evidence>
<feature type="transmembrane region" description="Helical" evidence="1">
    <location>
        <begin position="138"/>
        <end position="160"/>
    </location>
</feature>
<dbReference type="RefSeq" id="WP_111613381.1">
    <property type="nucleotide sequence ID" value="NZ_QLLK01000018.1"/>
</dbReference>
<keyword evidence="1" id="KW-0812">Transmembrane</keyword>
<accession>A0A327NVX6</accession>
<feature type="transmembrane region" description="Helical" evidence="1">
    <location>
        <begin position="6"/>
        <end position="23"/>
    </location>
</feature>
<feature type="transmembrane region" description="Helical" evidence="1">
    <location>
        <begin position="167"/>
        <end position="189"/>
    </location>
</feature>
<proteinExistence type="predicted"/>
<keyword evidence="3" id="KW-1185">Reference proteome</keyword>
<name>A0A327NVX6_9BACT</name>
<gene>
    <name evidence="2" type="ORF">LV83_04082</name>
</gene>
<sequence>MKHLIFGILTIFIVKGLVYFNILHESDLNRPFKIDLNITGLNLDVFNEEKIYFEIIDGKTRVGDKFFNDYDLVDVNGKTYVVDTGLEKAQLHEYTVAKRIERNFHLLNSQKLFSWFSYLVILAIIVYVLFAVIPNEGILLGVFLIFIFVLAYLIPIFFVIGYLGWSGWVGLLILILYILIDILVLSFLVGE</sequence>
<reference evidence="2 3" key="1">
    <citation type="submission" date="2018-06" db="EMBL/GenBank/DDBJ databases">
        <title>Genomic Encyclopedia of Archaeal and Bacterial Type Strains, Phase II (KMG-II): from individual species to whole genera.</title>
        <authorList>
            <person name="Goeker M."/>
        </authorList>
    </citation>
    <scope>NUCLEOTIDE SEQUENCE [LARGE SCALE GENOMIC DNA]</scope>
    <source>
        <strain evidence="2 3">DSM 23446</strain>
    </source>
</reference>
<feature type="transmembrane region" description="Helical" evidence="1">
    <location>
        <begin position="112"/>
        <end position="132"/>
    </location>
</feature>
<keyword evidence="1" id="KW-1133">Transmembrane helix</keyword>
<organism evidence="2 3">
    <name type="scientific">Algoriphagus yeomjeoni</name>
    <dbReference type="NCBI Taxonomy" id="291403"/>
    <lineage>
        <taxon>Bacteria</taxon>
        <taxon>Pseudomonadati</taxon>
        <taxon>Bacteroidota</taxon>
        <taxon>Cytophagia</taxon>
        <taxon>Cytophagales</taxon>
        <taxon>Cyclobacteriaceae</taxon>
        <taxon>Algoriphagus</taxon>
    </lineage>
</organism>
<evidence type="ECO:0000256" key="1">
    <source>
        <dbReference type="SAM" id="Phobius"/>
    </source>
</evidence>
<comment type="caution">
    <text evidence="2">The sequence shown here is derived from an EMBL/GenBank/DDBJ whole genome shotgun (WGS) entry which is preliminary data.</text>
</comment>
<dbReference type="AlphaFoldDB" id="A0A327NVX6"/>
<evidence type="ECO:0000313" key="2">
    <source>
        <dbReference type="EMBL" id="RAI84189.1"/>
    </source>
</evidence>
<keyword evidence="1" id="KW-0472">Membrane</keyword>